<evidence type="ECO:0000256" key="12">
    <source>
        <dbReference type="PIRSR" id="PIRSR000362-1"/>
    </source>
</evidence>
<keyword evidence="10" id="KW-0411">Iron-sulfur</keyword>
<comment type="cofactor">
    <cofactor evidence="1 12">
        <name>FAD</name>
        <dbReference type="ChEBI" id="CHEBI:57692"/>
    </cofactor>
</comment>
<comment type="similarity">
    <text evidence="2">Belongs to the ferredoxin--NADP reductase type 1 family.</text>
</comment>
<feature type="binding site" evidence="12">
    <location>
        <position position="136"/>
    </location>
    <ligand>
        <name>FAD</name>
        <dbReference type="ChEBI" id="CHEBI:57692"/>
    </ligand>
</feature>
<dbReference type="InterPro" id="IPR036188">
    <property type="entry name" value="FAD/NAD-bd_sf"/>
</dbReference>
<dbReference type="Pfam" id="PF07992">
    <property type="entry name" value="Pyr_redox_2"/>
    <property type="match status" value="1"/>
</dbReference>
<feature type="domain" description="4Fe-4S ferredoxin-type" evidence="14">
    <location>
        <begin position="37"/>
        <end position="66"/>
    </location>
</feature>
<reference evidence="15 16" key="1">
    <citation type="submission" date="2018-09" db="EMBL/GenBank/DDBJ databases">
        <title>Genome sequencing of Nocardioides immobilis CCTCC AB 2017083 for comparison to Nocardioides silvaticus.</title>
        <authorList>
            <person name="Li C."/>
            <person name="Wang G."/>
        </authorList>
    </citation>
    <scope>NUCLEOTIDE SEQUENCE [LARGE SCALE GENOMIC DNA]</scope>
    <source>
        <strain evidence="15 16">CCTCC AB 2017083</strain>
    </source>
</reference>
<keyword evidence="5" id="KW-0479">Metal-binding</keyword>
<dbReference type="OrthoDB" id="289202at2"/>
<dbReference type="AlphaFoldDB" id="A0A417XZ88"/>
<feature type="binding site" evidence="13">
    <location>
        <begin position="251"/>
        <end position="254"/>
    </location>
    <ligand>
        <name>NADP(+)</name>
        <dbReference type="ChEBI" id="CHEBI:58349"/>
    </ligand>
</feature>
<keyword evidence="8" id="KW-0560">Oxidoreductase</keyword>
<evidence type="ECO:0000256" key="9">
    <source>
        <dbReference type="ARBA" id="ARBA00023004"/>
    </source>
</evidence>
<evidence type="ECO:0000256" key="13">
    <source>
        <dbReference type="PIRSR" id="PIRSR000362-2"/>
    </source>
</evidence>
<evidence type="ECO:0000256" key="7">
    <source>
        <dbReference type="ARBA" id="ARBA00022857"/>
    </source>
</evidence>
<accession>A0A417XZ88</accession>
<dbReference type="SUPFAM" id="SSF54862">
    <property type="entry name" value="4Fe-4S ferredoxins"/>
    <property type="match status" value="1"/>
</dbReference>
<dbReference type="PANTHER" id="PTHR48467">
    <property type="entry name" value="GLUTAMATE SYNTHASE 1 [NADH], CHLOROPLASTIC-LIKE"/>
    <property type="match status" value="1"/>
</dbReference>
<dbReference type="SUPFAM" id="SSF51971">
    <property type="entry name" value="Nucleotide-binding domain"/>
    <property type="match status" value="1"/>
</dbReference>
<evidence type="ECO:0000256" key="4">
    <source>
        <dbReference type="ARBA" id="ARBA00022630"/>
    </source>
</evidence>
<feature type="binding site" evidence="12">
    <location>
        <begin position="460"/>
        <end position="462"/>
    </location>
    <ligand>
        <name>FAD</name>
        <dbReference type="ChEBI" id="CHEBI:57692"/>
    </ligand>
</feature>
<feature type="binding site" evidence="12">
    <location>
        <position position="180"/>
    </location>
    <ligand>
        <name>FAD</name>
        <dbReference type="ChEBI" id="CHEBI:57692"/>
    </ligand>
</feature>
<organism evidence="15 16">
    <name type="scientific">Nocardioides immobilis</name>
    <dbReference type="NCBI Taxonomy" id="2049295"/>
    <lineage>
        <taxon>Bacteria</taxon>
        <taxon>Bacillati</taxon>
        <taxon>Actinomycetota</taxon>
        <taxon>Actinomycetes</taxon>
        <taxon>Propionibacteriales</taxon>
        <taxon>Nocardioidaceae</taxon>
        <taxon>Nocardioides</taxon>
    </lineage>
</organism>
<evidence type="ECO:0000256" key="10">
    <source>
        <dbReference type="ARBA" id="ARBA00023014"/>
    </source>
</evidence>
<evidence type="ECO:0000256" key="6">
    <source>
        <dbReference type="ARBA" id="ARBA00022827"/>
    </source>
</evidence>
<protein>
    <recommendedName>
        <fullName evidence="3">ferredoxin--NADP(+) reductase</fullName>
        <ecNumber evidence="3">1.18.1.2</ecNumber>
    </recommendedName>
</protein>
<dbReference type="GO" id="GO:0004324">
    <property type="term" value="F:ferredoxin-NADP+ reductase activity"/>
    <property type="evidence" value="ECO:0007669"/>
    <property type="project" value="UniProtKB-EC"/>
</dbReference>
<dbReference type="InterPro" id="IPR017900">
    <property type="entry name" value="4Fe4S_Fe_S_CS"/>
</dbReference>
<dbReference type="PRINTS" id="PR00419">
    <property type="entry name" value="ADXRDTASE"/>
</dbReference>
<feature type="domain" description="4Fe-4S ferredoxin-type" evidence="14">
    <location>
        <begin position="1"/>
        <end position="29"/>
    </location>
</feature>
<sequence length="545" mass="57918">MTHVITRACCNDAACVAVCPKNCIQPSPGDPEFATAEMLKIDPVNCIDCGACVEVCPVDAIVPDFRLAADQGDYLALNAEYFTNHSYDQVGFREPVADSPASGLTVAVVGSGPAAMYAVERLLERTALDCEIHVYERLPVPWGLVRFGVAPDHQDTKQVTRGFERLVKDPRVHVHLNVDVGVDISHEELADGHHAVIYGTGASGARDLGIPGEELEGSISASSFVAWYNGHPDGRDLAPDLSGRRAVVIGNGNVALDVARVLATGHLGVESSDIADHALEALKGSDLEEIVVIGRRGPAEAAYTTPELLSLIHHDDVEVAVEGIDGLAPSTASLKERLIHRVEAGEFRRSTPAERRVVLKYLASPVEIVGTERVTGVTVQANRLVEDGGAVRAIPTGASDLIECSLVVHAVGYRGKAVPEVPFDDETGLMPNDKGRVHAPDGAVTPGVYVVGWSKRGPSGVIGTNKQCAVETVEALLTDFTSGALAGPRDGADRLRWSASGSFGRLQWERLDAFEREAGRSAGRPRIKVSDPDTMLAIGLGAELR</sequence>
<dbReference type="EC" id="1.18.1.2" evidence="3"/>
<evidence type="ECO:0000256" key="11">
    <source>
        <dbReference type="ARBA" id="ARBA00047776"/>
    </source>
</evidence>
<name>A0A417XZ88_9ACTN</name>
<dbReference type="Pfam" id="PF00037">
    <property type="entry name" value="Fer4"/>
    <property type="match status" value="1"/>
</dbReference>
<evidence type="ECO:0000256" key="3">
    <source>
        <dbReference type="ARBA" id="ARBA00013223"/>
    </source>
</evidence>
<evidence type="ECO:0000256" key="8">
    <source>
        <dbReference type="ARBA" id="ARBA00023002"/>
    </source>
</evidence>
<dbReference type="Gene3D" id="3.40.50.720">
    <property type="entry name" value="NAD(P)-binding Rossmann-like Domain"/>
    <property type="match status" value="1"/>
</dbReference>
<feature type="binding site" evidence="13">
    <location>
        <position position="307"/>
    </location>
    <ligand>
        <name>NADP(+)</name>
        <dbReference type="ChEBI" id="CHEBI:58349"/>
    </ligand>
</feature>
<dbReference type="PROSITE" id="PS51379">
    <property type="entry name" value="4FE4S_FER_2"/>
    <property type="match status" value="2"/>
</dbReference>
<dbReference type="GO" id="GO:0046872">
    <property type="term" value="F:metal ion binding"/>
    <property type="evidence" value="ECO:0007669"/>
    <property type="project" value="UniProtKB-KW"/>
</dbReference>
<feature type="binding site" evidence="13">
    <location>
        <begin position="295"/>
        <end position="296"/>
    </location>
    <ligand>
        <name>NADP(+)</name>
        <dbReference type="ChEBI" id="CHEBI:58349"/>
    </ligand>
</feature>
<dbReference type="PIRSF" id="PIRSF000362">
    <property type="entry name" value="FNR"/>
    <property type="match status" value="1"/>
</dbReference>
<evidence type="ECO:0000256" key="1">
    <source>
        <dbReference type="ARBA" id="ARBA00001974"/>
    </source>
</evidence>
<dbReference type="PANTHER" id="PTHR48467:SF1">
    <property type="entry name" value="GLUTAMATE SYNTHASE 1 [NADH], CHLOROPLASTIC-LIKE"/>
    <property type="match status" value="1"/>
</dbReference>
<gene>
    <name evidence="15" type="ORF">D0Z08_18100</name>
</gene>
<evidence type="ECO:0000313" key="16">
    <source>
        <dbReference type="Proteomes" id="UP000283644"/>
    </source>
</evidence>
<evidence type="ECO:0000313" key="15">
    <source>
        <dbReference type="EMBL" id="RHW25688.1"/>
    </source>
</evidence>
<keyword evidence="6 12" id="KW-0274">FAD</keyword>
<feature type="binding site" evidence="12">
    <location>
        <position position="114"/>
    </location>
    <ligand>
        <name>FAD</name>
        <dbReference type="ChEBI" id="CHEBI:57692"/>
    </ligand>
</feature>
<evidence type="ECO:0000259" key="14">
    <source>
        <dbReference type="PROSITE" id="PS51379"/>
    </source>
</evidence>
<dbReference type="InterPro" id="IPR021163">
    <property type="entry name" value="Ferredox_Rdtase_adrenod"/>
</dbReference>
<keyword evidence="7 13" id="KW-0521">NADP</keyword>
<dbReference type="EMBL" id="QXGH01000022">
    <property type="protein sequence ID" value="RHW25688.1"/>
    <property type="molecule type" value="Genomic_DNA"/>
</dbReference>
<feature type="binding site" evidence="13">
    <location>
        <position position="460"/>
    </location>
    <ligand>
        <name>NADP(+)</name>
        <dbReference type="ChEBI" id="CHEBI:58349"/>
    </ligand>
</feature>
<evidence type="ECO:0000256" key="5">
    <source>
        <dbReference type="ARBA" id="ARBA00022723"/>
    </source>
</evidence>
<dbReference type="InterPro" id="IPR017896">
    <property type="entry name" value="4Fe4S_Fe-S-bd"/>
</dbReference>
<dbReference type="Gene3D" id="3.30.70.20">
    <property type="match status" value="1"/>
</dbReference>
<dbReference type="InterPro" id="IPR023753">
    <property type="entry name" value="FAD/NAD-binding_dom"/>
</dbReference>
<dbReference type="RefSeq" id="WP_118926655.1">
    <property type="nucleotide sequence ID" value="NZ_QXGH01000022.1"/>
</dbReference>
<comment type="catalytic activity">
    <reaction evidence="11">
        <text>2 reduced [2Fe-2S]-[ferredoxin] + NADP(+) + H(+) = 2 oxidized [2Fe-2S]-[ferredoxin] + NADPH</text>
        <dbReference type="Rhea" id="RHEA:20125"/>
        <dbReference type="Rhea" id="RHEA-COMP:10000"/>
        <dbReference type="Rhea" id="RHEA-COMP:10001"/>
        <dbReference type="ChEBI" id="CHEBI:15378"/>
        <dbReference type="ChEBI" id="CHEBI:33737"/>
        <dbReference type="ChEBI" id="CHEBI:33738"/>
        <dbReference type="ChEBI" id="CHEBI:57783"/>
        <dbReference type="ChEBI" id="CHEBI:58349"/>
        <dbReference type="EC" id="1.18.1.2"/>
    </reaction>
</comment>
<keyword evidence="4" id="KW-0285">Flavoprotein</keyword>
<evidence type="ECO:0000256" key="2">
    <source>
        <dbReference type="ARBA" id="ARBA00008312"/>
    </source>
</evidence>
<dbReference type="GO" id="GO:0051536">
    <property type="term" value="F:iron-sulfur cluster binding"/>
    <property type="evidence" value="ECO:0007669"/>
    <property type="project" value="UniProtKB-KW"/>
</dbReference>
<proteinExistence type="inferred from homology"/>
<feature type="binding site" evidence="12">
    <location>
        <position position="144"/>
    </location>
    <ligand>
        <name>FAD</name>
        <dbReference type="ChEBI" id="CHEBI:57692"/>
    </ligand>
</feature>
<feature type="binding site" evidence="12">
    <location>
        <position position="453"/>
    </location>
    <ligand>
        <name>FAD</name>
        <dbReference type="ChEBI" id="CHEBI:57692"/>
    </ligand>
</feature>
<keyword evidence="9" id="KW-0408">Iron</keyword>
<comment type="caution">
    <text evidence="15">The sequence shown here is derived from an EMBL/GenBank/DDBJ whole genome shotgun (WGS) entry which is preliminary data.</text>
</comment>
<dbReference type="Proteomes" id="UP000283644">
    <property type="component" value="Unassembled WGS sequence"/>
</dbReference>
<keyword evidence="16" id="KW-1185">Reference proteome</keyword>
<dbReference type="PROSITE" id="PS00198">
    <property type="entry name" value="4FE4S_FER_1"/>
    <property type="match status" value="1"/>
</dbReference>
<dbReference type="Gene3D" id="3.50.50.60">
    <property type="entry name" value="FAD/NAD(P)-binding domain"/>
    <property type="match status" value="1"/>
</dbReference>
<dbReference type="InterPro" id="IPR055275">
    <property type="entry name" value="Ferredox_Rdtase"/>
</dbReference>